<dbReference type="InterPro" id="IPR011990">
    <property type="entry name" value="TPR-like_helical_dom_sf"/>
</dbReference>
<keyword evidence="2" id="KW-0238">DNA-binding</keyword>
<dbReference type="Pfam" id="PF01381">
    <property type="entry name" value="HTH_3"/>
    <property type="match status" value="1"/>
</dbReference>
<dbReference type="Proteomes" id="UP000241645">
    <property type="component" value="Unassembled WGS sequence"/>
</dbReference>
<evidence type="ECO:0000313" key="2">
    <source>
        <dbReference type="EMBL" id="PSK09873.1"/>
    </source>
</evidence>
<dbReference type="GO" id="GO:0003677">
    <property type="term" value="F:DNA binding"/>
    <property type="evidence" value="ECO:0007669"/>
    <property type="project" value="UniProtKB-KW"/>
</dbReference>
<evidence type="ECO:0000259" key="1">
    <source>
        <dbReference type="PROSITE" id="PS50943"/>
    </source>
</evidence>
<keyword evidence="3" id="KW-1185">Reference proteome</keyword>
<dbReference type="SMART" id="SM00530">
    <property type="entry name" value="HTH_XRE"/>
    <property type="match status" value="1"/>
</dbReference>
<accession>A0ABX5FQA3</accession>
<dbReference type="InterPro" id="IPR001387">
    <property type="entry name" value="Cro/C1-type_HTH"/>
</dbReference>
<sequence>MGELLGTMHWSLRSEIERHRRECGYTLSKLGELTGINHGSLSEILNGNPPRAMTIGQLDALAAVFGREPGWLYELYTEECISEGRISRPRLIPYLVRCAEVGRKDCIEEVVPKLLDNPKNISTLFLVAEQLYESGKQKESVPFYQAVVDSEKDGHSDQFVMSQYRLFRAALGTNSEENGEAVIRFAPYRNRLPENYQLDALFQLARVCFALQKWKKSEQYADELRFLAETIYIHELDRLKRNKKREPLETERHFVFYYGMGHLFKGLALEMQGLYEQAKTYVQGYADLSWFELLDEVGYKEVEKFSVWAKANMYTLEVLGGNTSIIEEYTDYLDSLPTNEILAGLISIMKSANTYHFCVDEILKRFSSHIATFDQFTEAIGLDRQLQFRSQTAIYEFNKGRIEKGIEETLSYLSLADSMNRYQDALKCVALFEEHRQYASTAQEEQYQGIVTGMVANLLFQNR</sequence>
<dbReference type="SUPFAM" id="SSF48452">
    <property type="entry name" value="TPR-like"/>
    <property type="match status" value="1"/>
</dbReference>
<reference evidence="2 3" key="1">
    <citation type="submission" date="2018-03" db="EMBL/GenBank/DDBJ databases">
        <title>Brevisbacillus phylogenomics.</title>
        <authorList>
            <person name="Dunlap C."/>
        </authorList>
    </citation>
    <scope>NUCLEOTIDE SEQUENCE [LARGE SCALE GENOMIC DNA]</scope>
    <source>
        <strain evidence="2 3">NRRL B-41110</strain>
    </source>
</reference>
<dbReference type="InterPro" id="IPR010982">
    <property type="entry name" value="Lambda_DNA-bd_dom_sf"/>
</dbReference>
<dbReference type="SUPFAM" id="SSF47413">
    <property type="entry name" value="lambda repressor-like DNA-binding domains"/>
    <property type="match status" value="1"/>
</dbReference>
<organism evidence="2 3">
    <name type="scientific">Brevibacillus porteri</name>
    <dbReference type="NCBI Taxonomy" id="2126350"/>
    <lineage>
        <taxon>Bacteria</taxon>
        <taxon>Bacillati</taxon>
        <taxon>Bacillota</taxon>
        <taxon>Bacilli</taxon>
        <taxon>Bacillales</taxon>
        <taxon>Paenibacillaceae</taxon>
        <taxon>Brevibacillus</taxon>
    </lineage>
</organism>
<proteinExistence type="predicted"/>
<comment type="caution">
    <text evidence="2">The sequence shown here is derived from an EMBL/GenBank/DDBJ whole genome shotgun (WGS) entry which is preliminary data.</text>
</comment>
<dbReference type="Gene3D" id="1.10.260.40">
    <property type="entry name" value="lambda repressor-like DNA-binding domains"/>
    <property type="match status" value="1"/>
</dbReference>
<dbReference type="CDD" id="cd00093">
    <property type="entry name" value="HTH_XRE"/>
    <property type="match status" value="1"/>
</dbReference>
<gene>
    <name evidence="2" type="ORF">C7R92_14075</name>
</gene>
<name>A0ABX5FQA3_9BACL</name>
<dbReference type="GeneID" id="95751232"/>
<dbReference type="RefSeq" id="WP_106834694.1">
    <property type="nucleotide sequence ID" value="NZ_JARMEW010000030.1"/>
</dbReference>
<dbReference type="EMBL" id="PXZO01000025">
    <property type="protein sequence ID" value="PSK09873.1"/>
    <property type="molecule type" value="Genomic_DNA"/>
</dbReference>
<evidence type="ECO:0000313" key="3">
    <source>
        <dbReference type="Proteomes" id="UP000241645"/>
    </source>
</evidence>
<dbReference type="Gene3D" id="1.25.40.10">
    <property type="entry name" value="Tetratricopeptide repeat domain"/>
    <property type="match status" value="1"/>
</dbReference>
<dbReference type="PROSITE" id="PS50943">
    <property type="entry name" value="HTH_CROC1"/>
    <property type="match status" value="1"/>
</dbReference>
<feature type="domain" description="HTH cro/C1-type" evidence="1">
    <location>
        <begin position="16"/>
        <end position="72"/>
    </location>
</feature>
<protein>
    <submittedName>
        <fullName evidence="2">DNA-binding protein</fullName>
    </submittedName>
</protein>